<evidence type="ECO:0000256" key="2">
    <source>
        <dbReference type="ARBA" id="ARBA00023125"/>
    </source>
</evidence>
<feature type="domain" description="Zn(2)-C6 fungal-type" evidence="6">
    <location>
        <begin position="12"/>
        <end position="42"/>
    </location>
</feature>
<dbReference type="InterPro" id="IPR036864">
    <property type="entry name" value="Zn2-C6_fun-type_DNA-bd_sf"/>
</dbReference>
<organism evidence="7 8">
    <name type="scientific">Aspergillus nanangensis</name>
    <dbReference type="NCBI Taxonomy" id="2582783"/>
    <lineage>
        <taxon>Eukaryota</taxon>
        <taxon>Fungi</taxon>
        <taxon>Dikarya</taxon>
        <taxon>Ascomycota</taxon>
        <taxon>Pezizomycotina</taxon>
        <taxon>Eurotiomycetes</taxon>
        <taxon>Eurotiomycetidae</taxon>
        <taxon>Eurotiales</taxon>
        <taxon>Aspergillaceae</taxon>
        <taxon>Aspergillus</taxon>
        <taxon>Aspergillus subgen. Circumdati</taxon>
    </lineage>
</organism>
<gene>
    <name evidence="7" type="ORF">FE257_010107</name>
</gene>
<dbReference type="CDD" id="cd00067">
    <property type="entry name" value="GAL4"/>
    <property type="match status" value="1"/>
</dbReference>
<protein>
    <recommendedName>
        <fullName evidence="6">Zn(2)-C6 fungal-type domain-containing protein</fullName>
    </recommendedName>
</protein>
<comment type="caution">
    <text evidence="7">The sequence shown here is derived from an EMBL/GenBank/DDBJ whole genome shotgun (WGS) entry which is preliminary data.</text>
</comment>
<dbReference type="Pfam" id="PF00172">
    <property type="entry name" value="Zn_clus"/>
    <property type="match status" value="1"/>
</dbReference>
<dbReference type="AlphaFoldDB" id="A0AAD4CJ61"/>
<evidence type="ECO:0000256" key="3">
    <source>
        <dbReference type="ARBA" id="ARBA00023163"/>
    </source>
</evidence>
<dbReference type="InterPro" id="IPR053157">
    <property type="entry name" value="Sterol_Uptake_Regulator"/>
</dbReference>
<evidence type="ECO:0000256" key="1">
    <source>
        <dbReference type="ARBA" id="ARBA00023015"/>
    </source>
</evidence>
<feature type="compositionally biased region" description="Low complexity" evidence="5">
    <location>
        <begin position="47"/>
        <end position="64"/>
    </location>
</feature>
<dbReference type="PROSITE" id="PS00463">
    <property type="entry name" value="ZN2_CY6_FUNGAL_1"/>
    <property type="match status" value="1"/>
</dbReference>
<dbReference type="PANTHER" id="PTHR47784:SF4">
    <property type="entry name" value="ZN(II)2CYS6 TRANSCRIPTION FACTOR (EUROFUNG)"/>
    <property type="match status" value="1"/>
</dbReference>
<sequence length="403" mass="45001">MLRRGHKKSRNGCLQCKGRHVKCDERRPVCMLCSMSGRDCSYASQMPSDSPLTTSTPSLEQSSPNDNDSEGGLTVPDITSFSGVSQSMINNCDDVALEKTINLSHMELLIHLTSTRDMFNLGDATNPYSDGVSLALQTALQAPYLLYQLLAFSSRHLVFLHPSKSTFYLHQAVSLQTRAVSLFNSSSIQVNSHNCVAILLFSTTLGHHLLADTLNRREPGGLEVFITHYVQCAEVHKGVYTITMTAWPLLMESDLEQTLLRSTRFTSRSPKGNHCQQATDLINSSGGLSEADKAACRLAIKYLQLGFDALLTSSEDQELEVRYQMIFLWAVVVPQEFTSLLSACKPEALIVLAYYALLLHYGRTMWQVGDAGEYIFHIIAEYLGAEWNTWLEYPRKTITTHWG</sequence>
<keyword evidence="1" id="KW-0805">Transcription regulation</keyword>
<evidence type="ECO:0000313" key="8">
    <source>
        <dbReference type="Proteomes" id="UP001194746"/>
    </source>
</evidence>
<accession>A0AAD4CJ61</accession>
<dbReference type="GO" id="GO:0003677">
    <property type="term" value="F:DNA binding"/>
    <property type="evidence" value="ECO:0007669"/>
    <property type="project" value="UniProtKB-KW"/>
</dbReference>
<dbReference type="GO" id="GO:0008270">
    <property type="term" value="F:zinc ion binding"/>
    <property type="evidence" value="ECO:0007669"/>
    <property type="project" value="InterPro"/>
</dbReference>
<dbReference type="InterPro" id="IPR001138">
    <property type="entry name" value="Zn2Cys6_DnaBD"/>
</dbReference>
<reference evidence="7" key="2">
    <citation type="submission" date="2020-02" db="EMBL/GenBank/DDBJ databases">
        <authorList>
            <person name="Gilchrist C.L.M."/>
            <person name="Chooi Y.-H."/>
        </authorList>
    </citation>
    <scope>NUCLEOTIDE SEQUENCE</scope>
    <source>
        <strain evidence="7">MST-FP2251</strain>
    </source>
</reference>
<evidence type="ECO:0000313" key="7">
    <source>
        <dbReference type="EMBL" id="KAF9887529.1"/>
    </source>
</evidence>
<evidence type="ECO:0000256" key="4">
    <source>
        <dbReference type="ARBA" id="ARBA00023242"/>
    </source>
</evidence>
<dbReference type="GO" id="GO:0001228">
    <property type="term" value="F:DNA-binding transcription activator activity, RNA polymerase II-specific"/>
    <property type="evidence" value="ECO:0007669"/>
    <property type="project" value="TreeGrafter"/>
</dbReference>
<dbReference type="Gene3D" id="4.10.240.10">
    <property type="entry name" value="Zn(2)-C6 fungal-type DNA-binding domain"/>
    <property type="match status" value="1"/>
</dbReference>
<reference evidence="7" key="1">
    <citation type="journal article" date="2019" name="Beilstein J. Org. Chem.">
        <title>Nanangenines: drimane sesquiterpenoids as the dominant metabolite cohort of a novel Australian fungus, Aspergillus nanangensis.</title>
        <authorList>
            <person name="Lacey H.J."/>
            <person name="Gilchrist C.L.M."/>
            <person name="Crombie A."/>
            <person name="Kalaitzis J.A."/>
            <person name="Vuong D."/>
            <person name="Rutledge P.J."/>
            <person name="Turner P."/>
            <person name="Pitt J.I."/>
            <person name="Lacey E."/>
            <person name="Chooi Y.H."/>
            <person name="Piggott A.M."/>
        </authorList>
    </citation>
    <scope>NUCLEOTIDE SEQUENCE</scope>
    <source>
        <strain evidence="7">MST-FP2251</strain>
    </source>
</reference>
<dbReference type="SMART" id="SM00066">
    <property type="entry name" value="GAL4"/>
    <property type="match status" value="1"/>
</dbReference>
<keyword evidence="8" id="KW-1185">Reference proteome</keyword>
<keyword evidence="2" id="KW-0238">DNA-binding</keyword>
<evidence type="ECO:0000256" key="5">
    <source>
        <dbReference type="SAM" id="MobiDB-lite"/>
    </source>
</evidence>
<keyword evidence="4" id="KW-0539">Nucleus</keyword>
<name>A0AAD4CJ61_ASPNN</name>
<dbReference type="PROSITE" id="PS50048">
    <property type="entry name" value="ZN2_CY6_FUNGAL_2"/>
    <property type="match status" value="1"/>
</dbReference>
<proteinExistence type="predicted"/>
<evidence type="ECO:0000259" key="6">
    <source>
        <dbReference type="PROSITE" id="PS50048"/>
    </source>
</evidence>
<dbReference type="EMBL" id="VCAU01000060">
    <property type="protein sequence ID" value="KAF9887529.1"/>
    <property type="molecule type" value="Genomic_DNA"/>
</dbReference>
<keyword evidence="3" id="KW-0804">Transcription</keyword>
<dbReference type="PANTHER" id="PTHR47784">
    <property type="entry name" value="STEROL UPTAKE CONTROL PROTEIN 2"/>
    <property type="match status" value="1"/>
</dbReference>
<feature type="region of interest" description="Disordered" evidence="5">
    <location>
        <begin position="44"/>
        <end position="75"/>
    </location>
</feature>
<dbReference type="SUPFAM" id="SSF57701">
    <property type="entry name" value="Zn2/Cys6 DNA-binding domain"/>
    <property type="match status" value="1"/>
</dbReference>
<dbReference type="Proteomes" id="UP001194746">
    <property type="component" value="Unassembled WGS sequence"/>
</dbReference>